<dbReference type="InterPro" id="IPR011701">
    <property type="entry name" value="MFS"/>
</dbReference>
<keyword evidence="3 6" id="KW-0812">Transmembrane</keyword>
<sequence length="486" mass="53036">MRATTIRTNSIYSDLSVYKSSTMVENMKLTDNRQKIGYYSGLIDSMFAISQLFTILYWGRLSDRIGRKPVILIGLSGVALSTFLFGLSRTFWWTVLSRSLAGALSGNAAVTNSVVSEITDETNQMDAFPLMALAWSLGCVIGPLIGGNLSNPEENFPRTFGAIQMFKDYPYFLPCLISSLITVATVVIGLLFLEESFPSKAKQKYSISSKVDSDRFSNKISIMNIIASKNLRYIFLNYFLLSVCGVSFDVVFILLAYTPVQFGGLSRSPSEIGLALAFSGIAGALLQVFVFPRLYRRFQTILLYSLLTMMWPIAFLLLPYLSNIARSSMPAETFASVSSPNLGEGGKAEELVKYPAGVALWVGIGITLMILRCGHMCYSLNTILIRNATPSQEALGATFGLAQTVACVARAGSPALVSSLFAVSIQHKVMGGNLVWVVTFLIASCTWCSAFFVSDGMKARFDCAEEYTLLSMHAGDPSSDSLEESA</sequence>
<dbReference type="EMBL" id="NBII01000003">
    <property type="protein sequence ID" value="PAV20347.1"/>
    <property type="molecule type" value="Genomic_DNA"/>
</dbReference>
<dbReference type="PANTHER" id="PTHR23504:SF15">
    <property type="entry name" value="MAJOR FACILITATOR SUPERFAMILY (MFS) PROFILE DOMAIN-CONTAINING PROTEIN"/>
    <property type="match status" value="1"/>
</dbReference>
<feature type="transmembrane region" description="Helical" evidence="6">
    <location>
        <begin position="433"/>
        <end position="453"/>
    </location>
</feature>
<feature type="transmembrane region" description="Helical" evidence="6">
    <location>
        <begin position="354"/>
        <end position="373"/>
    </location>
</feature>
<feature type="transmembrane region" description="Helical" evidence="6">
    <location>
        <begin position="272"/>
        <end position="294"/>
    </location>
</feature>
<dbReference type="CDD" id="cd17330">
    <property type="entry name" value="MFS_SLC46_TetA_like"/>
    <property type="match status" value="1"/>
</dbReference>
<evidence type="ECO:0000256" key="3">
    <source>
        <dbReference type="ARBA" id="ARBA00022692"/>
    </source>
</evidence>
<keyword evidence="9" id="KW-1185">Reference proteome</keyword>
<dbReference type="Gene3D" id="1.20.1250.20">
    <property type="entry name" value="MFS general substrate transporter like domains"/>
    <property type="match status" value="1"/>
</dbReference>
<feature type="transmembrane region" description="Helical" evidence="6">
    <location>
        <begin position="238"/>
        <end position="260"/>
    </location>
</feature>
<dbReference type="InterPro" id="IPR001958">
    <property type="entry name" value="Tet-R_TetA/multi-R_MdtG-like"/>
</dbReference>
<dbReference type="SUPFAM" id="SSF103473">
    <property type="entry name" value="MFS general substrate transporter"/>
    <property type="match status" value="1"/>
</dbReference>
<dbReference type="PRINTS" id="PR01035">
    <property type="entry name" value="TCRTETA"/>
</dbReference>
<feature type="transmembrane region" description="Helical" evidence="6">
    <location>
        <begin position="70"/>
        <end position="89"/>
    </location>
</feature>
<dbReference type="InParanoid" id="A0A286UL53"/>
<comment type="caution">
    <text evidence="8">The sequence shown here is derived from an EMBL/GenBank/DDBJ whole genome shotgun (WGS) entry which is preliminary data.</text>
</comment>
<keyword evidence="4 6" id="KW-1133">Transmembrane helix</keyword>
<keyword evidence="5 6" id="KW-0472">Membrane</keyword>
<accession>A0A286UL53</accession>
<name>A0A286UL53_9AGAM</name>
<dbReference type="InterPro" id="IPR036259">
    <property type="entry name" value="MFS_trans_sf"/>
</dbReference>
<dbReference type="GO" id="GO:0016020">
    <property type="term" value="C:membrane"/>
    <property type="evidence" value="ECO:0007669"/>
    <property type="project" value="UniProtKB-SubCell"/>
</dbReference>
<evidence type="ECO:0000259" key="7">
    <source>
        <dbReference type="PROSITE" id="PS50850"/>
    </source>
</evidence>
<comment type="subcellular location">
    <subcellularLocation>
        <location evidence="1">Membrane</location>
        <topology evidence="1">Multi-pass membrane protein</topology>
    </subcellularLocation>
</comment>
<evidence type="ECO:0000313" key="9">
    <source>
        <dbReference type="Proteomes" id="UP000217199"/>
    </source>
</evidence>
<dbReference type="GO" id="GO:0022857">
    <property type="term" value="F:transmembrane transporter activity"/>
    <property type="evidence" value="ECO:0007669"/>
    <property type="project" value="InterPro"/>
</dbReference>
<protein>
    <submittedName>
        <fullName evidence="8">MFS general substrate transporter</fullName>
    </submittedName>
</protein>
<feature type="transmembrane region" description="Helical" evidence="6">
    <location>
        <begin position="301"/>
        <end position="321"/>
    </location>
</feature>
<evidence type="ECO:0000256" key="6">
    <source>
        <dbReference type="SAM" id="Phobius"/>
    </source>
</evidence>
<dbReference type="InterPro" id="IPR020846">
    <property type="entry name" value="MFS_dom"/>
</dbReference>
<dbReference type="Pfam" id="PF07690">
    <property type="entry name" value="MFS_1"/>
    <property type="match status" value="1"/>
</dbReference>
<feature type="transmembrane region" description="Helical" evidence="6">
    <location>
        <begin position="394"/>
        <end position="413"/>
    </location>
</feature>
<gene>
    <name evidence="8" type="ORF">PNOK_0297400</name>
</gene>
<feature type="transmembrane region" description="Helical" evidence="6">
    <location>
        <begin position="127"/>
        <end position="149"/>
    </location>
</feature>
<reference evidence="8 9" key="1">
    <citation type="journal article" date="2017" name="Mol. Ecol.">
        <title>Comparative and population genomic landscape of Phellinus noxius: A hypervariable fungus causing root rot in trees.</title>
        <authorList>
            <person name="Chung C.L."/>
            <person name="Lee T.J."/>
            <person name="Akiba M."/>
            <person name="Lee H.H."/>
            <person name="Kuo T.H."/>
            <person name="Liu D."/>
            <person name="Ke H.M."/>
            <person name="Yokoi T."/>
            <person name="Roa M.B."/>
            <person name="Lu M.J."/>
            <person name="Chang Y.Y."/>
            <person name="Ann P.J."/>
            <person name="Tsai J.N."/>
            <person name="Chen C.Y."/>
            <person name="Tzean S.S."/>
            <person name="Ota Y."/>
            <person name="Hattori T."/>
            <person name="Sahashi N."/>
            <person name="Liou R.F."/>
            <person name="Kikuchi T."/>
            <person name="Tsai I.J."/>
        </authorList>
    </citation>
    <scope>NUCLEOTIDE SEQUENCE [LARGE SCALE GENOMIC DNA]</scope>
    <source>
        <strain evidence="8 9">FFPRI411160</strain>
    </source>
</reference>
<feature type="transmembrane region" description="Helical" evidence="6">
    <location>
        <begin position="36"/>
        <end position="58"/>
    </location>
</feature>
<feature type="domain" description="Major facilitator superfamily (MFS) profile" evidence="7">
    <location>
        <begin position="1"/>
        <end position="457"/>
    </location>
</feature>
<dbReference type="OrthoDB" id="419616at2759"/>
<feature type="transmembrane region" description="Helical" evidence="6">
    <location>
        <begin position="169"/>
        <end position="193"/>
    </location>
</feature>
<organism evidence="8 9">
    <name type="scientific">Pyrrhoderma noxium</name>
    <dbReference type="NCBI Taxonomy" id="2282107"/>
    <lineage>
        <taxon>Eukaryota</taxon>
        <taxon>Fungi</taxon>
        <taxon>Dikarya</taxon>
        <taxon>Basidiomycota</taxon>
        <taxon>Agaricomycotina</taxon>
        <taxon>Agaricomycetes</taxon>
        <taxon>Hymenochaetales</taxon>
        <taxon>Hymenochaetaceae</taxon>
        <taxon>Pyrrhoderma</taxon>
    </lineage>
</organism>
<evidence type="ECO:0000256" key="1">
    <source>
        <dbReference type="ARBA" id="ARBA00004141"/>
    </source>
</evidence>
<evidence type="ECO:0000256" key="4">
    <source>
        <dbReference type="ARBA" id="ARBA00022989"/>
    </source>
</evidence>
<dbReference type="PANTHER" id="PTHR23504">
    <property type="entry name" value="MAJOR FACILITATOR SUPERFAMILY DOMAIN-CONTAINING PROTEIN 10"/>
    <property type="match status" value="1"/>
</dbReference>
<dbReference type="Proteomes" id="UP000217199">
    <property type="component" value="Unassembled WGS sequence"/>
</dbReference>
<evidence type="ECO:0000256" key="5">
    <source>
        <dbReference type="ARBA" id="ARBA00023136"/>
    </source>
</evidence>
<dbReference type="AlphaFoldDB" id="A0A286UL53"/>
<dbReference type="PROSITE" id="PS50850">
    <property type="entry name" value="MFS"/>
    <property type="match status" value="1"/>
</dbReference>
<evidence type="ECO:0000256" key="2">
    <source>
        <dbReference type="ARBA" id="ARBA00022448"/>
    </source>
</evidence>
<evidence type="ECO:0000313" key="8">
    <source>
        <dbReference type="EMBL" id="PAV20347.1"/>
    </source>
</evidence>
<keyword evidence="2" id="KW-0813">Transport</keyword>
<proteinExistence type="predicted"/>